<evidence type="ECO:0000256" key="1">
    <source>
        <dbReference type="ARBA" id="ARBA00006432"/>
    </source>
</evidence>
<sequence>LQRKLNMQRDMLKERLADIESEPVQIKASIFAYIQNGLKTNPDGAAVVSTFQAYDHLADLTEISRSSADSSMANGSPGCLVWTYKQLHAASLKVCTGLMALGVEPGMRVVTLVPNRVEWQLVLWTMSLLRVTLSSLDPGATTKPRRAELLNFMSQIQPDVIIVADSESANAVEEALKSQGSRSPKAKIQLDGIPNSPWISLPELVQSGASHPIDTQKLESSALEADPDRPALIMFTSGTSSGNPKGCPRHVGSICHVLETQDWGPRRFTSSSRALAATANFRIIAPTIHLALWKMGGAAILPDPSQGMKGWISAIETHRVTFMLFIPALLHALVAHPDFATSDMSSVEDIMQGGDMITRDLLIKTQTAFPHAKLAVGHGMTEGGGVFSWVWWDKKPDQLPYFADSIAPLGKIAPGARLRIRDPEAGKVLRRNEPGELCVRCESNVRHYLNHINEDTSFYTDDEGLRWFRTGDLAIINGHGVFYILGRIKDIIKRSGIPITPAALESCIEKFTGSYTSVLAWPDEVLGQVPVAVVKDLEGSGKSEEDVKKEVVEKFGEEYALGHVVGLEQLGLESFPLNATGKIMKTELVPSLKEYMAREGKPSS</sequence>
<proteinExistence type="inferred from homology"/>
<dbReference type="RefSeq" id="XP_007922408.1">
    <property type="nucleotide sequence ID" value="XM_007924217.1"/>
</dbReference>
<reference evidence="4 5" key="1">
    <citation type="journal article" date="2012" name="PLoS Pathog.">
        <title>Diverse lifestyles and strategies of plant pathogenesis encoded in the genomes of eighteen Dothideomycetes fungi.</title>
        <authorList>
            <person name="Ohm R.A."/>
            <person name="Feau N."/>
            <person name="Henrissat B."/>
            <person name="Schoch C.L."/>
            <person name="Horwitz B.A."/>
            <person name="Barry K.W."/>
            <person name="Condon B.J."/>
            <person name="Copeland A.C."/>
            <person name="Dhillon B."/>
            <person name="Glaser F."/>
            <person name="Hesse C.N."/>
            <person name="Kosti I."/>
            <person name="LaButti K."/>
            <person name="Lindquist E.A."/>
            <person name="Lucas S."/>
            <person name="Salamov A.A."/>
            <person name="Bradshaw R.E."/>
            <person name="Ciuffetti L."/>
            <person name="Hamelin R.C."/>
            <person name="Kema G.H.J."/>
            <person name="Lawrence C."/>
            <person name="Scott J.A."/>
            <person name="Spatafora J.W."/>
            <person name="Turgeon B.G."/>
            <person name="de Wit P.J.G.M."/>
            <person name="Zhong S."/>
            <person name="Goodwin S.B."/>
            <person name="Grigoriev I.V."/>
        </authorList>
    </citation>
    <scope>NUCLEOTIDE SEQUENCE [LARGE SCALE GENOMIC DNA]</scope>
    <source>
        <strain evidence="4 5">CIRAD86</strain>
    </source>
</reference>
<evidence type="ECO:0000256" key="2">
    <source>
        <dbReference type="ARBA" id="ARBA00022598"/>
    </source>
</evidence>
<evidence type="ECO:0000259" key="3">
    <source>
        <dbReference type="Pfam" id="PF00501"/>
    </source>
</evidence>
<dbReference type="KEGG" id="pfj:MYCFIDRAFT_39722"/>
<dbReference type="VEuPathDB" id="FungiDB:MYCFIDRAFT_39722"/>
<dbReference type="SUPFAM" id="SSF56801">
    <property type="entry name" value="Acetyl-CoA synthetase-like"/>
    <property type="match status" value="1"/>
</dbReference>
<dbReference type="PANTHER" id="PTHR24096">
    <property type="entry name" value="LONG-CHAIN-FATTY-ACID--COA LIGASE"/>
    <property type="match status" value="1"/>
</dbReference>
<keyword evidence="5" id="KW-1185">Reference proteome</keyword>
<dbReference type="AlphaFoldDB" id="M3A4Y2"/>
<feature type="domain" description="AMP-dependent synthetase/ligase" evidence="3">
    <location>
        <begin position="82"/>
        <end position="449"/>
    </location>
</feature>
<gene>
    <name evidence="4" type="ORF">MYCFIDRAFT_39722</name>
</gene>
<protein>
    <recommendedName>
        <fullName evidence="3">AMP-dependent synthetase/ligase domain-containing protein</fullName>
    </recommendedName>
</protein>
<organism evidence="4 5">
    <name type="scientific">Pseudocercospora fijiensis (strain CIRAD86)</name>
    <name type="common">Black leaf streak disease fungus</name>
    <name type="synonym">Mycosphaerella fijiensis</name>
    <dbReference type="NCBI Taxonomy" id="383855"/>
    <lineage>
        <taxon>Eukaryota</taxon>
        <taxon>Fungi</taxon>
        <taxon>Dikarya</taxon>
        <taxon>Ascomycota</taxon>
        <taxon>Pezizomycotina</taxon>
        <taxon>Dothideomycetes</taxon>
        <taxon>Dothideomycetidae</taxon>
        <taxon>Mycosphaerellales</taxon>
        <taxon>Mycosphaerellaceae</taxon>
        <taxon>Pseudocercospora</taxon>
    </lineage>
</organism>
<dbReference type="OrthoDB" id="10253869at2759"/>
<feature type="non-terminal residue" evidence="4">
    <location>
        <position position="1"/>
    </location>
</feature>
<dbReference type="GeneID" id="19339307"/>
<dbReference type="InterPro" id="IPR045851">
    <property type="entry name" value="AMP-bd_C_sf"/>
</dbReference>
<keyword evidence="2" id="KW-0436">Ligase</keyword>
<dbReference type="PANTHER" id="PTHR24096:SF149">
    <property type="entry name" value="AMP-BINDING DOMAIN-CONTAINING PROTEIN-RELATED"/>
    <property type="match status" value="1"/>
</dbReference>
<dbReference type="Pfam" id="PF00501">
    <property type="entry name" value="AMP-binding"/>
    <property type="match status" value="1"/>
</dbReference>
<dbReference type="eggNOG" id="KOG1176">
    <property type="taxonomic scope" value="Eukaryota"/>
</dbReference>
<evidence type="ECO:0000313" key="4">
    <source>
        <dbReference type="EMBL" id="EME86184.1"/>
    </source>
</evidence>
<dbReference type="GO" id="GO:0016405">
    <property type="term" value="F:CoA-ligase activity"/>
    <property type="evidence" value="ECO:0007669"/>
    <property type="project" value="TreeGrafter"/>
</dbReference>
<name>M3A4Y2_PSEFD</name>
<dbReference type="InterPro" id="IPR042099">
    <property type="entry name" value="ANL_N_sf"/>
</dbReference>
<dbReference type="HOGENOM" id="CLU_000022_72_0_1"/>
<dbReference type="GO" id="GO:0019748">
    <property type="term" value="P:secondary metabolic process"/>
    <property type="evidence" value="ECO:0007669"/>
    <property type="project" value="TreeGrafter"/>
</dbReference>
<comment type="similarity">
    <text evidence="1">Belongs to the ATP-dependent AMP-binding enzyme family.</text>
</comment>
<accession>M3A4Y2</accession>
<dbReference type="STRING" id="383855.M3A4Y2"/>
<evidence type="ECO:0000313" key="5">
    <source>
        <dbReference type="Proteomes" id="UP000016932"/>
    </source>
</evidence>
<dbReference type="Proteomes" id="UP000016932">
    <property type="component" value="Unassembled WGS sequence"/>
</dbReference>
<dbReference type="Gene3D" id="3.30.300.30">
    <property type="match status" value="1"/>
</dbReference>
<dbReference type="InterPro" id="IPR000873">
    <property type="entry name" value="AMP-dep_synth/lig_dom"/>
</dbReference>
<dbReference type="Gene3D" id="3.40.50.12780">
    <property type="entry name" value="N-terminal domain of ligase-like"/>
    <property type="match status" value="1"/>
</dbReference>
<dbReference type="EMBL" id="KB446556">
    <property type="protein sequence ID" value="EME86184.1"/>
    <property type="molecule type" value="Genomic_DNA"/>
</dbReference>